<feature type="region of interest" description="Disordered" evidence="1">
    <location>
        <begin position="97"/>
        <end position="124"/>
    </location>
</feature>
<dbReference type="OrthoDB" id="2393824at2759"/>
<organism evidence="2 3">
    <name type="scientific">Cylindrobasidium torrendii FP15055 ss-10</name>
    <dbReference type="NCBI Taxonomy" id="1314674"/>
    <lineage>
        <taxon>Eukaryota</taxon>
        <taxon>Fungi</taxon>
        <taxon>Dikarya</taxon>
        <taxon>Basidiomycota</taxon>
        <taxon>Agaricomycotina</taxon>
        <taxon>Agaricomycetes</taxon>
        <taxon>Agaricomycetidae</taxon>
        <taxon>Agaricales</taxon>
        <taxon>Marasmiineae</taxon>
        <taxon>Physalacriaceae</taxon>
        <taxon>Cylindrobasidium</taxon>
    </lineage>
</organism>
<gene>
    <name evidence="2" type="ORF">CYLTODRAFT_208974</name>
</gene>
<accession>A0A0D7BHI3</accession>
<name>A0A0D7BHI3_9AGAR</name>
<evidence type="ECO:0000256" key="1">
    <source>
        <dbReference type="SAM" id="MobiDB-lite"/>
    </source>
</evidence>
<protein>
    <submittedName>
        <fullName evidence="2">Uncharacterized protein</fullName>
    </submittedName>
</protein>
<keyword evidence="3" id="KW-1185">Reference proteome</keyword>
<reference evidence="2 3" key="1">
    <citation type="journal article" date="2015" name="Fungal Genet. Biol.">
        <title>Evolution of novel wood decay mechanisms in Agaricales revealed by the genome sequences of Fistulina hepatica and Cylindrobasidium torrendii.</title>
        <authorList>
            <person name="Floudas D."/>
            <person name="Held B.W."/>
            <person name="Riley R."/>
            <person name="Nagy L.G."/>
            <person name="Koehler G."/>
            <person name="Ransdell A.S."/>
            <person name="Younus H."/>
            <person name="Chow J."/>
            <person name="Chiniquy J."/>
            <person name="Lipzen A."/>
            <person name="Tritt A."/>
            <person name="Sun H."/>
            <person name="Haridas S."/>
            <person name="LaButti K."/>
            <person name="Ohm R.A."/>
            <person name="Kues U."/>
            <person name="Blanchette R.A."/>
            <person name="Grigoriev I.V."/>
            <person name="Minto R.E."/>
            <person name="Hibbett D.S."/>
        </authorList>
    </citation>
    <scope>NUCLEOTIDE SEQUENCE [LARGE SCALE GENOMIC DNA]</scope>
    <source>
        <strain evidence="2 3">FP15055 ss-10</strain>
    </source>
</reference>
<sequence length="553" mass="62984">MSTNLSDTSHINDNLAKDLSHIIYALFSHSSTELNSFETCYAHASRIVARGELSRDRVSDLLRSEPEEIAQAHARVYQWLEEGPSGRKISFQELGFDKHPTSASKDTTSQPSKVPPARSSTTKPLADFDSQRFKQDMMAWILKGAEFPTWTPDPNEDGAQDVKSMRLPCLLDGRGPQMLLHNLSCFEEQAYDLLYPPMERGAKNHKMFINASGSGKTRLCFELLHSKFGFYFTCALHSESTSLSAIGSRDYASMVNDLRRDPDLVQDMTHHPTNSLTCLSESNRAIAHRRLVALLAARFRVCQLFLSCFPRTALLSPKVKRGWLFLQIQPGLINPKGVDVDVFEEAYKYFASRSIGESERYIEKALDTGSRTHTVFSEKSAQDIVIVIDEAQMATDILPRAFLSQTKPFDSGLPMWRSILRETIVCWRSLPTRTLVKNLIVTGTGLSMEKFEELKDSAAVKPQHWTMVHETGSFSTAEEQWQYAVKFLPKSVVRTNGPSIRLLRFRMWHWLRGRHRWTANFMQYLLTYLVFDGQGLQIMFNQRRSALARHVDV</sequence>
<evidence type="ECO:0000313" key="3">
    <source>
        <dbReference type="Proteomes" id="UP000054007"/>
    </source>
</evidence>
<dbReference type="Proteomes" id="UP000054007">
    <property type="component" value="Unassembled WGS sequence"/>
</dbReference>
<proteinExistence type="predicted"/>
<dbReference type="AlphaFoldDB" id="A0A0D7BHI3"/>
<feature type="compositionally biased region" description="Polar residues" evidence="1">
    <location>
        <begin position="101"/>
        <end position="123"/>
    </location>
</feature>
<evidence type="ECO:0000313" key="2">
    <source>
        <dbReference type="EMBL" id="KIY69927.1"/>
    </source>
</evidence>
<dbReference type="EMBL" id="KN880476">
    <property type="protein sequence ID" value="KIY69927.1"/>
    <property type="molecule type" value="Genomic_DNA"/>
</dbReference>